<sequence length="197" mass="21608">MPEEAKRERAAVGLKNIHYAICEKDDKTGVKYGTPKKIAPALTANVEPTINSAVLNGDDGPVLVADALGEIKVEIGVSDIPFEIQAELLGSKINPDTGLLIDNANDQAPEVALGYQRTMSDGTSRFTWLLKGKFRKDKEEAKTKEGTPSFQTPTIEGTFLKRAYDDNWRFRVDSSNAKSADLVKNWFEAVPSENPNP</sequence>
<comment type="caution">
    <text evidence="1">The sequence shown here is derived from an EMBL/GenBank/DDBJ whole genome shotgun (WGS) entry which is preliminary data.</text>
</comment>
<name>A0A919YFR8_9BACL</name>
<accession>A0A919YFR8</accession>
<dbReference type="AlphaFoldDB" id="A0A919YFR8"/>
<organism evidence="1 2">
    <name type="scientific">Paenibacillus azoreducens</name>
    <dbReference type="NCBI Taxonomy" id="116718"/>
    <lineage>
        <taxon>Bacteria</taxon>
        <taxon>Bacillati</taxon>
        <taxon>Bacillota</taxon>
        <taxon>Bacilli</taxon>
        <taxon>Bacillales</taxon>
        <taxon>Paenibacillaceae</taxon>
        <taxon>Paenibacillus</taxon>
    </lineage>
</organism>
<dbReference type="NCBIfam" id="TIGR01603">
    <property type="entry name" value="maj_tail_phi13"/>
    <property type="match status" value="1"/>
</dbReference>
<dbReference type="RefSeq" id="WP_212979460.1">
    <property type="nucleotide sequence ID" value="NZ_AP025343.1"/>
</dbReference>
<evidence type="ECO:0000313" key="2">
    <source>
        <dbReference type="Proteomes" id="UP000682811"/>
    </source>
</evidence>
<proteinExistence type="predicted"/>
<dbReference type="InterPro" id="IPR006490">
    <property type="entry name" value="Maj_tail_phi13"/>
</dbReference>
<dbReference type="Proteomes" id="UP000682811">
    <property type="component" value="Unassembled WGS sequence"/>
</dbReference>
<evidence type="ECO:0000313" key="1">
    <source>
        <dbReference type="EMBL" id="GIO48848.1"/>
    </source>
</evidence>
<gene>
    <name evidence="1" type="ORF">J34TS1_36130</name>
</gene>
<reference evidence="1 2" key="1">
    <citation type="submission" date="2021-03" db="EMBL/GenBank/DDBJ databases">
        <title>Antimicrobial resistance genes in bacteria isolated from Japanese honey, and their potential for conferring macrolide and lincosamide resistance in the American foulbrood pathogen Paenibacillus larvae.</title>
        <authorList>
            <person name="Okamoto M."/>
            <person name="Kumagai M."/>
            <person name="Kanamori H."/>
            <person name="Takamatsu D."/>
        </authorList>
    </citation>
    <scope>NUCLEOTIDE SEQUENCE [LARGE SCALE GENOMIC DNA]</scope>
    <source>
        <strain evidence="1 2">J34TS1</strain>
    </source>
</reference>
<keyword evidence="2" id="KW-1185">Reference proteome</keyword>
<evidence type="ECO:0008006" key="3">
    <source>
        <dbReference type="Google" id="ProtNLM"/>
    </source>
</evidence>
<dbReference type="EMBL" id="BORT01000016">
    <property type="protein sequence ID" value="GIO48848.1"/>
    <property type="molecule type" value="Genomic_DNA"/>
</dbReference>
<protein>
    <recommendedName>
        <fullName evidence="3">Phage tail protein</fullName>
    </recommendedName>
</protein>